<dbReference type="Pfam" id="PF00152">
    <property type="entry name" value="tRNA-synt_2"/>
    <property type="match status" value="1"/>
</dbReference>
<evidence type="ECO:0000256" key="3">
    <source>
        <dbReference type="ARBA" id="ARBA00022741"/>
    </source>
</evidence>
<dbReference type="SUPFAM" id="SSF50249">
    <property type="entry name" value="Nucleic acid-binding proteins"/>
    <property type="match status" value="1"/>
</dbReference>
<dbReference type="GO" id="GO:0004824">
    <property type="term" value="F:lysine-tRNA ligase activity"/>
    <property type="evidence" value="ECO:0007669"/>
    <property type="project" value="UniProtKB-UniRule"/>
</dbReference>
<accession>A0A1F5Z009</accession>
<evidence type="ECO:0000256" key="2">
    <source>
        <dbReference type="ARBA" id="ARBA00022723"/>
    </source>
</evidence>
<dbReference type="InterPro" id="IPR006195">
    <property type="entry name" value="aa-tRNA-synth_II"/>
</dbReference>
<dbReference type="GO" id="GO:0000049">
    <property type="term" value="F:tRNA binding"/>
    <property type="evidence" value="ECO:0007669"/>
    <property type="project" value="TreeGrafter"/>
</dbReference>
<evidence type="ECO:0000256" key="5">
    <source>
        <dbReference type="ARBA" id="ARBA00023146"/>
    </source>
</evidence>
<dbReference type="InterPro" id="IPR004365">
    <property type="entry name" value="NA-bd_OB_tRNA"/>
</dbReference>
<dbReference type="InterPro" id="IPR002313">
    <property type="entry name" value="Lys-tRNA-ligase_II"/>
</dbReference>
<comment type="caution">
    <text evidence="7">Lacks conserved residue(s) required for the propagation of feature annotation.</text>
</comment>
<feature type="domain" description="Aminoacyl-transfer RNA synthetases class-II family profile" evidence="9">
    <location>
        <begin position="162"/>
        <end position="482"/>
    </location>
</feature>
<dbReference type="EMBL" id="MFJF01000026">
    <property type="protein sequence ID" value="OGG05726.1"/>
    <property type="molecule type" value="Genomic_DNA"/>
</dbReference>
<dbReference type="GO" id="GO:0000287">
    <property type="term" value="F:magnesium ion binding"/>
    <property type="evidence" value="ECO:0007669"/>
    <property type="project" value="UniProtKB-UniRule"/>
</dbReference>
<comment type="similarity">
    <text evidence="7">Belongs to the class-II aminoacyl-tRNA synthetase family.</text>
</comment>
<organism evidence="10 11">
    <name type="scientific">Candidatus Gottesmanbacteria bacterium RIFCSPHIGHO2_01_FULL_40_15</name>
    <dbReference type="NCBI Taxonomy" id="1798376"/>
    <lineage>
        <taxon>Bacteria</taxon>
        <taxon>Candidatus Gottesmaniibacteriota</taxon>
    </lineage>
</organism>
<keyword evidence="7" id="KW-0963">Cytoplasm</keyword>
<dbReference type="PROSITE" id="PS50862">
    <property type="entry name" value="AA_TRNA_LIGASE_II"/>
    <property type="match status" value="1"/>
</dbReference>
<dbReference type="PANTHER" id="PTHR42918">
    <property type="entry name" value="LYSYL-TRNA SYNTHETASE"/>
    <property type="match status" value="1"/>
</dbReference>
<keyword evidence="7" id="KW-0648">Protein biosynthesis</keyword>
<gene>
    <name evidence="7" type="primary">lysS</name>
    <name evidence="10" type="ORF">A2777_05055</name>
</gene>
<comment type="catalytic activity">
    <reaction evidence="6 7 8">
        <text>tRNA(Lys) + L-lysine + ATP = L-lysyl-tRNA(Lys) + AMP + diphosphate</text>
        <dbReference type="Rhea" id="RHEA:20792"/>
        <dbReference type="Rhea" id="RHEA-COMP:9696"/>
        <dbReference type="Rhea" id="RHEA-COMP:9697"/>
        <dbReference type="ChEBI" id="CHEBI:30616"/>
        <dbReference type="ChEBI" id="CHEBI:32551"/>
        <dbReference type="ChEBI" id="CHEBI:33019"/>
        <dbReference type="ChEBI" id="CHEBI:78442"/>
        <dbReference type="ChEBI" id="CHEBI:78529"/>
        <dbReference type="ChEBI" id="CHEBI:456215"/>
        <dbReference type="EC" id="6.1.1.6"/>
    </reaction>
</comment>
<reference evidence="10 11" key="1">
    <citation type="journal article" date="2016" name="Nat. Commun.">
        <title>Thousands of microbial genomes shed light on interconnected biogeochemical processes in an aquifer system.</title>
        <authorList>
            <person name="Anantharaman K."/>
            <person name="Brown C.T."/>
            <person name="Hug L.A."/>
            <person name="Sharon I."/>
            <person name="Castelle C.J."/>
            <person name="Probst A.J."/>
            <person name="Thomas B.C."/>
            <person name="Singh A."/>
            <person name="Wilkins M.J."/>
            <person name="Karaoz U."/>
            <person name="Brodie E.L."/>
            <person name="Williams K.H."/>
            <person name="Hubbard S.S."/>
            <person name="Banfield J.F."/>
        </authorList>
    </citation>
    <scope>NUCLEOTIDE SEQUENCE [LARGE SCALE GENOMIC DNA]</scope>
</reference>
<dbReference type="NCBIfam" id="TIGR00499">
    <property type="entry name" value="lysS_bact"/>
    <property type="match status" value="1"/>
</dbReference>
<dbReference type="EC" id="6.1.1.6" evidence="7"/>
<comment type="cofactor">
    <cofactor evidence="7 8">
        <name>Mg(2+)</name>
        <dbReference type="ChEBI" id="CHEBI:18420"/>
    </cofactor>
    <text evidence="7 8">Binds 3 Mg(2+) ions per subunit.</text>
</comment>
<dbReference type="SUPFAM" id="SSF55681">
    <property type="entry name" value="Class II aaRS and biotin synthetases"/>
    <property type="match status" value="1"/>
</dbReference>
<dbReference type="GO" id="GO:0005829">
    <property type="term" value="C:cytosol"/>
    <property type="evidence" value="ECO:0007669"/>
    <property type="project" value="TreeGrafter"/>
</dbReference>
<dbReference type="CDD" id="cd00775">
    <property type="entry name" value="LysRS_core"/>
    <property type="match status" value="1"/>
</dbReference>
<dbReference type="GO" id="GO:0005524">
    <property type="term" value="F:ATP binding"/>
    <property type="evidence" value="ECO:0007669"/>
    <property type="project" value="UniProtKB-UniRule"/>
</dbReference>
<dbReference type="Proteomes" id="UP000177354">
    <property type="component" value="Unassembled WGS sequence"/>
</dbReference>
<comment type="caution">
    <text evidence="10">The sequence shown here is derived from an EMBL/GenBank/DDBJ whole genome shotgun (WGS) entry which is preliminary data.</text>
</comment>
<dbReference type="InterPro" id="IPR012340">
    <property type="entry name" value="NA-bd_OB-fold"/>
</dbReference>
<dbReference type="InterPro" id="IPR004364">
    <property type="entry name" value="Aa-tRNA-synt_II"/>
</dbReference>
<feature type="binding site" evidence="7">
    <location>
        <position position="401"/>
    </location>
    <ligand>
        <name>Mg(2+)</name>
        <dbReference type="ChEBI" id="CHEBI:18420"/>
        <label>1</label>
    </ligand>
</feature>
<evidence type="ECO:0000313" key="11">
    <source>
        <dbReference type="Proteomes" id="UP000177354"/>
    </source>
</evidence>
<dbReference type="PRINTS" id="PR00982">
    <property type="entry name" value="TRNASYNTHLYS"/>
</dbReference>
<dbReference type="Pfam" id="PF01336">
    <property type="entry name" value="tRNA_anti-codon"/>
    <property type="match status" value="1"/>
</dbReference>
<sequence length="495" mass="57262">MAAIDELKKVRLEKLKKLRQAEINPYPAEVDRKDVISKARKKDGENVAVAGRIMSLRGHGKIIFCDLLDATGKIQIVFKKDLIGEKEFKLLDLLDIGDFLWVLGKVEKTSAGEISVFSQNLKILTKTLRPLPDKWHGFKDIEERYRQRYVDLIINPQVREIFETRSKVISFLRNYLDKDGFLEVETPVLQPVYGGASAKPFVTHHNTLDLDMYLRISDELYLKRLIVGGIEKVYELSKDFRNEGIDHQHNPEFTMLEFYWAYADYHNLMSYSEKMLSSLVKDIKDSFKLTYEDKQYDFTPPWPRISYREIVLKYTGIDIDIADDDQKLIKEINRKKLNFNLSGLIGFGAILDELYKKFVRHNLSGPLFLVDRPTAFVTLAKRLPDDPRKTASFQLIVAGKELINAYNELNDPVDQAMRFTESEKLAGKGQLVHEAYDEDYIRALEYGMPPTAGWGMGIDRLISVLTDKHNIKDVILFPTLKPEFPLSEKENKRKK</sequence>
<feature type="binding site" evidence="7">
    <location>
        <position position="401"/>
    </location>
    <ligand>
        <name>Mg(2+)</name>
        <dbReference type="ChEBI" id="CHEBI:18420"/>
        <label>2</label>
    </ligand>
</feature>
<keyword evidence="4 7" id="KW-0067">ATP-binding</keyword>
<evidence type="ECO:0000256" key="8">
    <source>
        <dbReference type="RuleBase" id="RU000336"/>
    </source>
</evidence>
<dbReference type="InterPro" id="IPR045864">
    <property type="entry name" value="aa-tRNA-synth_II/BPL/LPL"/>
</dbReference>
<keyword evidence="3 7" id="KW-0547">Nucleotide-binding</keyword>
<dbReference type="CDD" id="cd04322">
    <property type="entry name" value="LysRS_N"/>
    <property type="match status" value="1"/>
</dbReference>
<dbReference type="InterPro" id="IPR044136">
    <property type="entry name" value="Lys-tRNA-ligase_II_N"/>
</dbReference>
<evidence type="ECO:0000256" key="1">
    <source>
        <dbReference type="ARBA" id="ARBA00022598"/>
    </source>
</evidence>
<dbReference type="AlphaFoldDB" id="A0A1F5Z009"/>
<comment type="subcellular location">
    <subcellularLocation>
        <location evidence="7">Cytoplasm</location>
    </subcellularLocation>
</comment>
<protein>
    <recommendedName>
        <fullName evidence="7">Lysine--tRNA ligase</fullName>
        <ecNumber evidence="7">6.1.1.6</ecNumber>
    </recommendedName>
    <alternativeName>
        <fullName evidence="7">Lysyl-tRNA synthetase</fullName>
        <shortName evidence="7">LysRS</shortName>
    </alternativeName>
</protein>
<evidence type="ECO:0000313" key="10">
    <source>
        <dbReference type="EMBL" id="OGG05726.1"/>
    </source>
</evidence>
<evidence type="ECO:0000259" key="9">
    <source>
        <dbReference type="PROSITE" id="PS50862"/>
    </source>
</evidence>
<keyword evidence="2 7" id="KW-0479">Metal-binding</keyword>
<dbReference type="HAMAP" id="MF_00252">
    <property type="entry name" value="Lys_tRNA_synth_class2"/>
    <property type="match status" value="1"/>
</dbReference>
<evidence type="ECO:0000256" key="7">
    <source>
        <dbReference type="HAMAP-Rule" id="MF_00252"/>
    </source>
</evidence>
<dbReference type="NCBIfam" id="NF001756">
    <property type="entry name" value="PRK00484.1"/>
    <property type="match status" value="1"/>
</dbReference>
<keyword evidence="7 8" id="KW-0460">Magnesium</keyword>
<keyword evidence="1 7" id="KW-0436">Ligase</keyword>
<evidence type="ECO:0000256" key="6">
    <source>
        <dbReference type="ARBA" id="ARBA00048573"/>
    </source>
</evidence>
<name>A0A1F5Z009_9BACT</name>
<dbReference type="Gene3D" id="3.30.930.10">
    <property type="entry name" value="Bira Bifunctional Protein, Domain 2"/>
    <property type="match status" value="1"/>
</dbReference>
<proteinExistence type="inferred from homology"/>
<keyword evidence="5 7" id="KW-0030">Aminoacyl-tRNA synthetase</keyword>
<dbReference type="PANTHER" id="PTHR42918:SF15">
    <property type="entry name" value="LYSINE--TRNA LIGASE, CHLOROPLASTIC_MITOCHONDRIAL"/>
    <property type="match status" value="1"/>
</dbReference>
<comment type="subunit">
    <text evidence="7">Homodimer.</text>
</comment>
<evidence type="ECO:0000256" key="4">
    <source>
        <dbReference type="ARBA" id="ARBA00022840"/>
    </source>
</evidence>
<dbReference type="Gene3D" id="2.40.50.140">
    <property type="entry name" value="Nucleic acid-binding proteins"/>
    <property type="match status" value="1"/>
</dbReference>
<dbReference type="GO" id="GO:0006430">
    <property type="term" value="P:lysyl-tRNA aminoacylation"/>
    <property type="evidence" value="ECO:0007669"/>
    <property type="project" value="UniProtKB-UniRule"/>
</dbReference>
<dbReference type="InterPro" id="IPR018149">
    <property type="entry name" value="Lys-tRNA-synth_II_C"/>
</dbReference>